<keyword evidence="5" id="KW-1185">Reference proteome</keyword>
<gene>
    <name evidence="4" type="ORF">KD146_09695</name>
</gene>
<dbReference type="PANTHER" id="PTHR47756:SF2">
    <property type="entry name" value="BLL6612 PROTEIN"/>
    <property type="match status" value="1"/>
</dbReference>
<dbReference type="GO" id="GO:0003677">
    <property type="term" value="F:DNA binding"/>
    <property type="evidence" value="ECO:0007669"/>
    <property type="project" value="InterPro"/>
</dbReference>
<accession>A0A942IDT9</accession>
<organism evidence="4 5">
    <name type="scientific">Devosia litorisediminis</name>
    <dbReference type="NCBI Taxonomy" id="2829817"/>
    <lineage>
        <taxon>Bacteria</taxon>
        <taxon>Pseudomonadati</taxon>
        <taxon>Pseudomonadota</taxon>
        <taxon>Alphaproteobacteria</taxon>
        <taxon>Hyphomicrobiales</taxon>
        <taxon>Devosiaceae</taxon>
        <taxon>Devosia</taxon>
    </lineage>
</organism>
<dbReference type="SUPFAM" id="SSF48452">
    <property type="entry name" value="TPR-like"/>
    <property type="match status" value="1"/>
</dbReference>
<dbReference type="Gene3D" id="1.10.10.10">
    <property type="entry name" value="Winged helix-like DNA-binding domain superfamily/Winged helix DNA-binding domain"/>
    <property type="match status" value="1"/>
</dbReference>
<dbReference type="SUPFAM" id="SSF88659">
    <property type="entry name" value="Sigma3 and sigma4 domains of RNA polymerase sigma factors"/>
    <property type="match status" value="1"/>
</dbReference>
<dbReference type="Gene3D" id="1.10.1740.10">
    <property type="match status" value="1"/>
</dbReference>
<comment type="caution">
    <text evidence="4">The sequence shown here is derived from an EMBL/GenBank/DDBJ whole genome shotgun (WGS) entry which is preliminary data.</text>
</comment>
<dbReference type="Pfam" id="PF08281">
    <property type="entry name" value="Sigma70_r4_2"/>
    <property type="match status" value="1"/>
</dbReference>
<dbReference type="GO" id="GO:0006352">
    <property type="term" value="P:DNA-templated transcription initiation"/>
    <property type="evidence" value="ECO:0007669"/>
    <property type="project" value="InterPro"/>
</dbReference>
<dbReference type="AlphaFoldDB" id="A0A942IDT9"/>
<evidence type="ECO:0000313" key="5">
    <source>
        <dbReference type="Proteomes" id="UP000678281"/>
    </source>
</evidence>
<sequence length="410" mass="45156">MVSAASGAVAATRALDHLVRNERGRLTAALIARLGNFQLAEDSLQDAMVSAVSHWGRNGVPHSPQGWLLQVAYRKAIDRIRHDRSQARTVSALKPLLGEETGVEPHEIPDERLRLIFTCCHPALERKSQVALTLRTIAGLSTAEIAAVFLDSETTMGQRLSRAKTKIAAAGIPFAVPQAEDWPGRLQAVLAVIYLVFTSGYAAGPTEARDLATEAIYLMRMLDRLRPDEAEIEGCQALLLITHGRRAARLDTNGVTVPLAEQDRQLWDRPMIEEGLSLVARAMARRTPGPYQIKAAIAACHVQAERSDWPQIALLYDELWRLEPTPVVRLNRAVALAETGLFDLALQETGMVAGELDQYQPFHAAHADLLARTGQTAPALLAYARAIELSGSEADRNWLRQRCMQLRQRV</sequence>
<dbReference type="PANTHER" id="PTHR47756">
    <property type="entry name" value="BLL6612 PROTEIN-RELATED"/>
    <property type="match status" value="1"/>
</dbReference>
<dbReference type="Pfam" id="PF04542">
    <property type="entry name" value="Sigma70_r2"/>
    <property type="match status" value="1"/>
</dbReference>
<dbReference type="GO" id="GO:0016987">
    <property type="term" value="F:sigma factor activity"/>
    <property type="evidence" value="ECO:0007669"/>
    <property type="project" value="InterPro"/>
</dbReference>
<name>A0A942IDT9_9HYPH</name>
<protein>
    <submittedName>
        <fullName evidence="4">Sigma-70 family RNA polymerase sigma factor</fullName>
    </submittedName>
</protein>
<dbReference type="InterPro" id="IPR013324">
    <property type="entry name" value="RNA_pol_sigma_r3/r4-like"/>
</dbReference>
<dbReference type="RefSeq" id="WP_212658471.1">
    <property type="nucleotide sequence ID" value="NZ_JAGXTP010000001.1"/>
</dbReference>
<feature type="domain" description="DUF6596" evidence="3">
    <location>
        <begin position="185"/>
        <end position="283"/>
    </location>
</feature>
<feature type="domain" description="RNA polymerase sigma-70 region 2" evidence="1">
    <location>
        <begin position="18"/>
        <end position="84"/>
    </location>
</feature>
<dbReference type="InterPro" id="IPR011990">
    <property type="entry name" value="TPR-like_helical_dom_sf"/>
</dbReference>
<dbReference type="NCBIfam" id="TIGR02937">
    <property type="entry name" value="sigma70-ECF"/>
    <property type="match status" value="1"/>
</dbReference>
<dbReference type="Pfam" id="PF20239">
    <property type="entry name" value="DUF6596"/>
    <property type="match status" value="1"/>
</dbReference>
<evidence type="ECO:0000259" key="3">
    <source>
        <dbReference type="Pfam" id="PF20239"/>
    </source>
</evidence>
<proteinExistence type="predicted"/>
<dbReference type="SUPFAM" id="SSF88946">
    <property type="entry name" value="Sigma2 domain of RNA polymerase sigma factors"/>
    <property type="match status" value="1"/>
</dbReference>
<evidence type="ECO:0000313" key="4">
    <source>
        <dbReference type="EMBL" id="MBS3848964.1"/>
    </source>
</evidence>
<dbReference type="InterPro" id="IPR007627">
    <property type="entry name" value="RNA_pol_sigma70_r2"/>
</dbReference>
<dbReference type="InterPro" id="IPR014284">
    <property type="entry name" value="RNA_pol_sigma-70_dom"/>
</dbReference>
<dbReference type="InterPro" id="IPR013325">
    <property type="entry name" value="RNA_pol_sigma_r2"/>
</dbReference>
<dbReference type="InterPro" id="IPR036388">
    <property type="entry name" value="WH-like_DNA-bd_sf"/>
</dbReference>
<evidence type="ECO:0000259" key="1">
    <source>
        <dbReference type="Pfam" id="PF04542"/>
    </source>
</evidence>
<dbReference type="Proteomes" id="UP000678281">
    <property type="component" value="Unassembled WGS sequence"/>
</dbReference>
<dbReference type="InterPro" id="IPR046531">
    <property type="entry name" value="DUF6596"/>
</dbReference>
<feature type="domain" description="RNA polymerase sigma factor 70 region 4 type 2" evidence="2">
    <location>
        <begin position="116"/>
        <end position="167"/>
    </location>
</feature>
<dbReference type="Gene3D" id="1.25.40.10">
    <property type="entry name" value="Tetratricopeptide repeat domain"/>
    <property type="match status" value="1"/>
</dbReference>
<dbReference type="InterPro" id="IPR013249">
    <property type="entry name" value="RNA_pol_sigma70_r4_t2"/>
</dbReference>
<evidence type="ECO:0000259" key="2">
    <source>
        <dbReference type="Pfam" id="PF08281"/>
    </source>
</evidence>
<reference evidence="4" key="1">
    <citation type="submission" date="2021-04" db="EMBL/GenBank/DDBJ databases">
        <title>Devosia litorisediminis sp. nov., isolated from a sand dune.</title>
        <authorList>
            <person name="Park S."/>
            <person name="Yoon J.-H."/>
        </authorList>
    </citation>
    <scope>NUCLEOTIDE SEQUENCE</scope>
    <source>
        <strain evidence="4">BSSL-BM10</strain>
    </source>
</reference>
<dbReference type="EMBL" id="JAGXTP010000001">
    <property type="protein sequence ID" value="MBS3848964.1"/>
    <property type="molecule type" value="Genomic_DNA"/>
</dbReference>